<dbReference type="KEGG" id="ruv:EC9_41920"/>
<dbReference type="CDD" id="cd00293">
    <property type="entry name" value="USP-like"/>
    <property type="match status" value="2"/>
</dbReference>
<dbReference type="AlphaFoldDB" id="A0A517M543"/>
<dbReference type="Pfam" id="PF00582">
    <property type="entry name" value="Usp"/>
    <property type="match status" value="2"/>
</dbReference>
<evidence type="ECO:0000313" key="4">
    <source>
        <dbReference type="Proteomes" id="UP000319557"/>
    </source>
</evidence>
<evidence type="ECO:0000256" key="1">
    <source>
        <dbReference type="ARBA" id="ARBA00008791"/>
    </source>
</evidence>
<feature type="domain" description="UspA" evidence="2">
    <location>
        <begin position="2"/>
        <end position="140"/>
    </location>
</feature>
<dbReference type="SUPFAM" id="SSF52402">
    <property type="entry name" value="Adenine nucleotide alpha hydrolases-like"/>
    <property type="match status" value="2"/>
</dbReference>
<dbReference type="PRINTS" id="PR01438">
    <property type="entry name" value="UNVRSLSTRESS"/>
</dbReference>
<protein>
    <submittedName>
        <fullName evidence="3">Universal stress protein</fullName>
    </submittedName>
</protein>
<gene>
    <name evidence="3" type="ORF">EC9_41920</name>
</gene>
<accession>A0A517M543</accession>
<dbReference type="InterPro" id="IPR014729">
    <property type="entry name" value="Rossmann-like_a/b/a_fold"/>
</dbReference>
<sequence length="321" mass="35383">MKILFATDGSCYAAGAARFVCHLQAKDPIELTVLTVSYTPENTSSPSVQPWLPEWRRREHERIDQHHAELRETLRSIKGKVTMELAEGSAARCILERARELDADLIVMGARGHSTLERLLLGSLSDSVATHAECSVLIVRPPELHAPVAKDAPCPEPAADEDLIRKIELAYDGSSSSKEAVNELMRFQWPATTEVSVLSVIPTFDFYGQEYGLMVEQHGKSEHQRVQALCEQVISSLSRSIQSVDSQTVMGDHIGDAIVRSADENQSQLIVLGDNGHGLIGELLLGSTTKYVLRHAHCSVWISRHHRTQAEKVAEVAVQPA</sequence>
<dbReference type="PANTHER" id="PTHR43010:SF1">
    <property type="entry name" value="USPA DOMAIN-CONTAINING PROTEIN"/>
    <property type="match status" value="1"/>
</dbReference>
<comment type="similarity">
    <text evidence="1">Belongs to the universal stress protein A family.</text>
</comment>
<evidence type="ECO:0000313" key="3">
    <source>
        <dbReference type="EMBL" id="QDS89989.1"/>
    </source>
</evidence>
<name>A0A517M543_9BACT</name>
<reference evidence="3 4" key="1">
    <citation type="submission" date="2019-02" db="EMBL/GenBank/DDBJ databases">
        <title>Deep-cultivation of Planctomycetes and their phenomic and genomic characterization uncovers novel biology.</title>
        <authorList>
            <person name="Wiegand S."/>
            <person name="Jogler M."/>
            <person name="Boedeker C."/>
            <person name="Pinto D."/>
            <person name="Vollmers J."/>
            <person name="Rivas-Marin E."/>
            <person name="Kohn T."/>
            <person name="Peeters S.H."/>
            <person name="Heuer A."/>
            <person name="Rast P."/>
            <person name="Oberbeckmann S."/>
            <person name="Bunk B."/>
            <person name="Jeske O."/>
            <person name="Meyerdierks A."/>
            <person name="Storesund J.E."/>
            <person name="Kallscheuer N."/>
            <person name="Luecker S."/>
            <person name="Lage O.M."/>
            <person name="Pohl T."/>
            <person name="Merkel B.J."/>
            <person name="Hornburger P."/>
            <person name="Mueller R.-W."/>
            <person name="Bruemmer F."/>
            <person name="Labrenz M."/>
            <person name="Spormann A.M."/>
            <person name="Op den Camp H."/>
            <person name="Overmann J."/>
            <person name="Amann R."/>
            <person name="Jetten M.S.M."/>
            <person name="Mascher T."/>
            <person name="Medema M.H."/>
            <person name="Devos D.P."/>
            <person name="Kaster A.-K."/>
            <person name="Ovreas L."/>
            <person name="Rohde M."/>
            <person name="Galperin M.Y."/>
            <person name="Jogler C."/>
        </authorList>
    </citation>
    <scope>NUCLEOTIDE SEQUENCE [LARGE SCALE GENOMIC DNA]</scope>
    <source>
        <strain evidence="3 4">EC9</strain>
    </source>
</reference>
<dbReference type="PANTHER" id="PTHR43010">
    <property type="entry name" value="UNIVERSAL STRESS PROTEIN SLR1230"/>
    <property type="match status" value="1"/>
</dbReference>
<dbReference type="InterPro" id="IPR006015">
    <property type="entry name" value="Universal_stress_UspA"/>
</dbReference>
<dbReference type="OrthoDB" id="6368426at2"/>
<keyword evidence="4" id="KW-1185">Reference proteome</keyword>
<proteinExistence type="inferred from homology"/>
<dbReference type="Gene3D" id="3.40.50.620">
    <property type="entry name" value="HUPs"/>
    <property type="match status" value="2"/>
</dbReference>
<organism evidence="3 4">
    <name type="scientific">Rosistilla ulvae</name>
    <dbReference type="NCBI Taxonomy" id="1930277"/>
    <lineage>
        <taxon>Bacteria</taxon>
        <taxon>Pseudomonadati</taxon>
        <taxon>Planctomycetota</taxon>
        <taxon>Planctomycetia</taxon>
        <taxon>Pirellulales</taxon>
        <taxon>Pirellulaceae</taxon>
        <taxon>Rosistilla</taxon>
    </lineage>
</organism>
<dbReference type="EMBL" id="CP036261">
    <property type="protein sequence ID" value="QDS89989.1"/>
    <property type="molecule type" value="Genomic_DNA"/>
</dbReference>
<dbReference type="RefSeq" id="WP_145347906.1">
    <property type="nucleotide sequence ID" value="NZ_CP036261.1"/>
</dbReference>
<dbReference type="InterPro" id="IPR051688">
    <property type="entry name" value="USP_A"/>
</dbReference>
<dbReference type="Proteomes" id="UP000319557">
    <property type="component" value="Chromosome"/>
</dbReference>
<feature type="domain" description="UspA" evidence="2">
    <location>
        <begin position="165"/>
        <end position="304"/>
    </location>
</feature>
<dbReference type="InterPro" id="IPR006016">
    <property type="entry name" value="UspA"/>
</dbReference>
<evidence type="ECO:0000259" key="2">
    <source>
        <dbReference type="Pfam" id="PF00582"/>
    </source>
</evidence>